<feature type="transmembrane region" description="Helical" evidence="11">
    <location>
        <begin position="467"/>
        <end position="488"/>
    </location>
</feature>
<evidence type="ECO:0000256" key="10">
    <source>
        <dbReference type="RuleBase" id="RU362057"/>
    </source>
</evidence>
<dbReference type="PANTHER" id="PTHR48048:SF45">
    <property type="entry name" value="GLYCOSYLTRANSFERASE"/>
    <property type="match status" value="1"/>
</dbReference>
<sequence>MKKFEMVFIPAPGMGHLSSTVEMANVLVTRDPSLSVTVLAMKLPYDLKVAECIDSLSMSFTGKSIQFIVLPEPSLPEESKKDFIVLVESYKAYVREAVANLVGSETSLDSPQLAGFVIDMFCTTMIDVANEFGVPCYVFYTCSASFLAFSVHLRELYDQNDSNEVVEQLLNSDTEFITLPNFVNPIPSKLIPSLFSNKDKAVWFHNHIKRFRSEINGILINTFMEMEFHAMESISSNGRVFPPLYFVGPILHLKNTGVAGSSEAENYAEILQWLDGKPPSSVVLVCFGTMVSFDENQVVEIANALEESAVGFIWSLRQPPPKGKFKAPPKNYTDIKDVLPEGFLDRTADTGRVIGWTSQIELLAHPSIGGFMSHCGWNSIIESVWHGVPMATWPMHAEQQFNAFEMVSQVLELGIVVHSVIIGIGMGVSETPSTIKPLVAAITFHQLFEGMGLGGCIAQAKLTTRAAVLMAVFFCLTTPIGIAIGIGVTNSYDEDSPKALIVEGILNAASAGILMHMALVDFLAADFVSLRMQSNAKLQFFANVALIVGAALMSLLAIWA</sequence>
<dbReference type="CDD" id="cd03784">
    <property type="entry name" value="GT1_Gtf-like"/>
    <property type="match status" value="1"/>
</dbReference>
<dbReference type="InterPro" id="IPR002213">
    <property type="entry name" value="UDP_glucos_trans"/>
</dbReference>
<dbReference type="EC" id="2.4.1.-" evidence="10"/>
<organism evidence="12 13">
    <name type="scientific">Cucurbita maxima</name>
    <name type="common">Pumpkin</name>
    <name type="synonym">Winter squash</name>
    <dbReference type="NCBI Taxonomy" id="3661"/>
    <lineage>
        <taxon>Eukaryota</taxon>
        <taxon>Viridiplantae</taxon>
        <taxon>Streptophyta</taxon>
        <taxon>Embryophyta</taxon>
        <taxon>Tracheophyta</taxon>
        <taxon>Spermatophyta</taxon>
        <taxon>Magnoliopsida</taxon>
        <taxon>eudicotyledons</taxon>
        <taxon>Gunneridae</taxon>
        <taxon>Pentapetalae</taxon>
        <taxon>rosids</taxon>
        <taxon>fabids</taxon>
        <taxon>Cucurbitales</taxon>
        <taxon>Cucurbitaceae</taxon>
        <taxon>Cucurbiteae</taxon>
        <taxon>Cucurbita</taxon>
    </lineage>
</organism>
<dbReference type="FunFam" id="3.40.50.2000:FF:000056">
    <property type="entry name" value="Glycosyltransferase"/>
    <property type="match status" value="1"/>
</dbReference>
<evidence type="ECO:0000313" key="13">
    <source>
        <dbReference type="RefSeq" id="XP_022976747.1"/>
    </source>
</evidence>
<comment type="subcellular location">
    <subcellularLocation>
        <location evidence="1 11">Membrane</location>
        <topology evidence="1 11">Multi-pass membrane protein</topology>
    </subcellularLocation>
</comment>
<dbReference type="OrthoDB" id="5835829at2759"/>
<keyword evidence="7 11" id="KW-1133">Transmembrane helix</keyword>
<dbReference type="AlphaFoldDB" id="A0A6J1IGL0"/>
<dbReference type="Gene3D" id="3.40.50.2000">
    <property type="entry name" value="Glycogen Phosphorylase B"/>
    <property type="match status" value="2"/>
</dbReference>
<dbReference type="PANTHER" id="PTHR48048">
    <property type="entry name" value="GLYCOSYLTRANSFERASE"/>
    <property type="match status" value="1"/>
</dbReference>
<keyword evidence="10" id="KW-0328">Glycosyltransferase</keyword>
<comment type="similarity">
    <text evidence="11">Belongs to the ZIP transporter (TC 2.A.5) family.</text>
</comment>
<keyword evidence="5 10" id="KW-0808">Transferase</keyword>
<dbReference type="PROSITE" id="PS00375">
    <property type="entry name" value="UDPGT"/>
    <property type="match status" value="1"/>
</dbReference>
<reference evidence="13" key="1">
    <citation type="submission" date="2025-08" db="UniProtKB">
        <authorList>
            <consortium name="RefSeq"/>
        </authorList>
    </citation>
    <scope>IDENTIFICATION</scope>
    <source>
        <tissue evidence="13">Young leaves</tissue>
    </source>
</reference>
<keyword evidence="9 11" id="KW-0472">Membrane</keyword>
<evidence type="ECO:0000256" key="5">
    <source>
        <dbReference type="ARBA" id="ARBA00022679"/>
    </source>
</evidence>
<evidence type="ECO:0000256" key="6">
    <source>
        <dbReference type="ARBA" id="ARBA00022692"/>
    </source>
</evidence>
<evidence type="ECO:0000256" key="9">
    <source>
        <dbReference type="ARBA" id="ARBA00023136"/>
    </source>
</evidence>
<evidence type="ECO:0000256" key="4">
    <source>
        <dbReference type="ARBA" id="ARBA00022448"/>
    </source>
</evidence>
<name>A0A6J1IGL0_CUCMA</name>
<evidence type="ECO:0000256" key="8">
    <source>
        <dbReference type="ARBA" id="ARBA00023065"/>
    </source>
</evidence>
<comment type="pathway">
    <text evidence="2">Secondary metabolite biosynthesis; terpenoid biosynthesis.</text>
</comment>
<proteinExistence type="inferred from homology"/>
<dbReference type="GO" id="GO:0016020">
    <property type="term" value="C:membrane"/>
    <property type="evidence" value="ECO:0007669"/>
    <property type="project" value="UniProtKB-SubCell"/>
</dbReference>
<dbReference type="RefSeq" id="XP_022976747.1">
    <property type="nucleotide sequence ID" value="XM_023120979.1"/>
</dbReference>
<gene>
    <name evidence="13" type="primary">LOC111477034</name>
</gene>
<dbReference type="InterPro" id="IPR003689">
    <property type="entry name" value="ZIP"/>
</dbReference>
<dbReference type="NCBIfam" id="TIGR00820">
    <property type="entry name" value="zip"/>
    <property type="match status" value="1"/>
</dbReference>
<evidence type="ECO:0000256" key="1">
    <source>
        <dbReference type="ARBA" id="ARBA00004141"/>
    </source>
</evidence>
<dbReference type="Proteomes" id="UP000504608">
    <property type="component" value="Unplaced"/>
</dbReference>
<evidence type="ECO:0000256" key="11">
    <source>
        <dbReference type="RuleBase" id="RU362088"/>
    </source>
</evidence>
<dbReference type="InterPro" id="IPR004698">
    <property type="entry name" value="Zn/Fe_permease_fun/pln"/>
</dbReference>
<keyword evidence="6 11" id="KW-0812">Transmembrane</keyword>
<keyword evidence="8 11" id="KW-0406">Ion transport</keyword>
<comment type="caution">
    <text evidence="11">Lacks conserved residue(s) required for the propagation of feature annotation.</text>
</comment>
<dbReference type="GO" id="GO:0035251">
    <property type="term" value="F:UDP-glucosyltransferase activity"/>
    <property type="evidence" value="ECO:0007669"/>
    <property type="project" value="InterPro"/>
</dbReference>
<dbReference type="InterPro" id="IPR035595">
    <property type="entry name" value="UDP_glycos_trans_CS"/>
</dbReference>
<dbReference type="SUPFAM" id="SSF53756">
    <property type="entry name" value="UDP-Glycosyltransferase/glycogen phosphorylase"/>
    <property type="match status" value="1"/>
</dbReference>
<comment type="similarity">
    <text evidence="3 10">Belongs to the UDP-glycosyltransferase family.</text>
</comment>
<dbReference type="InterPro" id="IPR050481">
    <property type="entry name" value="UDP-glycosyltransf_plant"/>
</dbReference>
<accession>A0A6J1IGL0</accession>
<evidence type="ECO:0000256" key="2">
    <source>
        <dbReference type="ARBA" id="ARBA00004721"/>
    </source>
</evidence>
<keyword evidence="4 11" id="KW-0813">Transport</keyword>
<protein>
    <recommendedName>
        <fullName evidence="10">Glycosyltransferase</fullName>
        <ecNumber evidence="10">2.4.1.-</ecNumber>
    </recommendedName>
</protein>
<feature type="transmembrane region" description="Helical" evidence="11">
    <location>
        <begin position="540"/>
        <end position="559"/>
    </location>
</feature>
<evidence type="ECO:0000256" key="3">
    <source>
        <dbReference type="ARBA" id="ARBA00009995"/>
    </source>
</evidence>
<dbReference type="Pfam" id="PF02535">
    <property type="entry name" value="Zip"/>
    <property type="match status" value="1"/>
</dbReference>
<dbReference type="KEGG" id="cmax:111477034"/>
<feature type="transmembrane region" description="Helical" evidence="11">
    <location>
        <begin position="508"/>
        <end position="528"/>
    </location>
</feature>
<evidence type="ECO:0000313" key="12">
    <source>
        <dbReference type="Proteomes" id="UP000504608"/>
    </source>
</evidence>
<evidence type="ECO:0000256" key="7">
    <source>
        <dbReference type="ARBA" id="ARBA00022989"/>
    </source>
</evidence>
<dbReference type="GO" id="GO:0005385">
    <property type="term" value="F:zinc ion transmembrane transporter activity"/>
    <property type="evidence" value="ECO:0007669"/>
    <property type="project" value="InterPro"/>
</dbReference>
<keyword evidence="12" id="KW-1185">Reference proteome</keyword>
<dbReference type="GeneID" id="111477034"/>